<protein>
    <submittedName>
        <fullName evidence="1">Uncharacterized protein</fullName>
    </submittedName>
</protein>
<dbReference type="EMBL" id="JXTB01000092">
    <property type="protein sequence ID" value="PON64880.1"/>
    <property type="molecule type" value="Genomic_DNA"/>
</dbReference>
<dbReference type="Proteomes" id="UP000237105">
    <property type="component" value="Unassembled WGS sequence"/>
</dbReference>
<organism evidence="1 2">
    <name type="scientific">Parasponia andersonii</name>
    <name type="common">Sponia andersonii</name>
    <dbReference type="NCBI Taxonomy" id="3476"/>
    <lineage>
        <taxon>Eukaryota</taxon>
        <taxon>Viridiplantae</taxon>
        <taxon>Streptophyta</taxon>
        <taxon>Embryophyta</taxon>
        <taxon>Tracheophyta</taxon>
        <taxon>Spermatophyta</taxon>
        <taxon>Magnoliopsida</taxon>
        <taxon>eudicotyledons</taxon>
        <taxon>Gunneridae</taxon>
        <taxon>Pentapetalae</taxon>
        <taxon>rosids</taxon>
        <taxon>fabids</taxon>
        <taxon>Rosales</taxon>
        <taxon>Cannabaceae</taxon>
        <taxon>Parasponia</taxon>
    </lineage>
</organism>
<name>A0A2P5CV00_PARAD</name>
<accession>A0A2P5CV00</accession>
<keyword evidence="2" id="KW-1185">Reference proteome</keyword>
<dbReference type="AlphaFoldDB" id="A0A2P5CV00"/>
<sequence length="113" mass="13252">MERKVKNASAMMGPWPLKPRLMKKSVSKMFTYAIAKNYTYNLRMEKSLSFSTLRQNCWPFFLVLSETATNRRDIFSHRKNTFKCNNTICIHTFNCLLAGFSTYFGLPQKDCML</sequence>
<reference evidence="2" key="1">
    <citation type="submission" date="2016-06" db="EMBL/GenBank/DDBJ databases">
        <title>Parallel loss of symbiosis genes in relatives of nitrogen-fixing non-legume Parasponia.</title>
        <authorList>
            <person name="Van Velzen R."/>
            <person name="Holmer R."/>
            <person name="Bu F."/>
            <person name="Rutten L."/>
            <person name="Van Zeijl A."/>
            <person name="Liu W."/>
            <person name="Santuari L."/>
            <person name="Cao Q."/>
            <person name="Sharma T."/>
            <person name="Shen D."/>
            <person name="Roswanjaya Y."/>
            <person name="Wardhani T."/>
            <person name="Kalhor M.S."/>
            <person name="Jansen J."/>
            <person name="Van den Hoogen J."/>
            <person name="Gungor B."/>
            <person name="Hartog M."/>
            <person name="Hontelez J."/>
            <person name="Verver J."/>
            <person name="Yang W.-C."/>
            <person name="Schijlen E."/>
            <person name="Repin R."/>
            <person name="Schilthuizen M."/>
            <person name="Schranz E."/>
            <person name="Heidstra R."/>
            <person name="Miyata K."/>
            <person name="Fedorova E."/>
            <person name="Kohlen W."/>
            <person name="Bisseling T."/>
            <person name="Smit S."/>
            <person name="Geurts R."/>
        </authorList>
    </citation>
    <scope>NUCLEOTIDE SEQUENCE [LARGE SCALE GENOMIC DNA]</scope>
    <source>
        <strain evidence="2">cv. WU1-14</strain>
    </source>
</reference>
<gene>
    <name evidence="1" type="ORF">PanWU01x14_120570</name>
</gene>
<proteinExistence type="predicted"/>
<evidence type="ECO:0000313" key="1">
    <source>
        <dbReference type="EMBL" id="PON64880.1"/>
    </source>
</evidence>
<comment type="caution">
    <text evidence="1">The sequence shown here is derived from an EMBL/GenBank/DDBJ whole genome shotgun (WGS) entry which is preliminary data.</text>
</comment>
<evidence type="ECO:0000313" key="2">
    <source>
        <dbReference type="Proteomes" id="UP000237105"/>
    </source>
</evidence>